<dbReference type="AlphaFoldDB" id="A0A023G3Z1"/>
<feature type="chain" id="PRO_5001516819" evidence="2">
    <location>
        <begin position="32"/>
        <end position="168"/>
    </location>
</feature>
<dbReference type="Gene3D" id="2.10.80.10">
    <property type="entry name" value="Lipase, subunit A"/>
    <property type="match status" value="1"/>
</dbReference>
<dbReference type="GO" id="GO:0005576">
    <property type="term" value="C:extracellular region"/>
    <property type="evidence" value="ECO:0007669"/>
    <property type="project" value="InterPro"/>
</dbReference>
<feature type="non-terminal residue" evidence="3">
    <location>
        <position position="1"/>
    </location>
</feature>
<dbReference type="InterPro" id="IPR001981">
    <property type="entry name" value="Colipase"/>
</dbReference>
<feature type="region of interest" description="Disordered" evidence="1">
    <location>
        <begin position="33"/>
        <end position="57"/>
    </location>
</feature>
<evidence type="ECO:0000256" key="2">
    <source>
        <dbReference type="SAM" id="SignalP"/>
    </source>
</evidence>
<protein>
    <submittedName>
        <fullName evidence="3">Putative secreted protein</fullName>
    </submittedName>
</protein>
<evidence type="ECO:0000313" key="3">
    <source>
        <dbReference type="EMBL" id="JAC28549.1"/>
    </source>
</evidence>
<sequence length="168" mass="18084">CLLEHGSNSKDVVLFGWLSVFFAALPYEATATSDSLVSQQPNSDGTETQDLESEERLGEGAECMWTEECEKPLCCLNSGNGPASCQRRPSTVGANCSFPVFLTPGSDEGVYQNGCPCNSGLTCNVTNIKNVQSRSTPGSEGEEEEEEKYGQCLPAETEEKPLPSSRRS</sequence>
<feature type="region of interest" description="Disordered" evidence="1">
    <location>
        <begin position="129"/>
        <end position="168"/>
    </location>
</feature>
<feature type="signal peptide" evidence="2">
    <location>
        <begin position="1"/>
        <end position="31"/>
    </location>
</feature>
<reference evidence="3" key="1">
    <citation type="submission" date="2014-03" db="EMBL/GenBank/DDBJ databases">
        <title>The sialotranscriptome of Amblyomma triste, Amblyomma parvum and Amblyomma cajennense ticks, uncovered by 454-based RNA-seq.</title>
        <authorList>
            <person name="Garcia G.R."/>
            <person name="Gardinassi L.G."/>
            <person name="Ribeiro J.M."/>
            <person name="Anatriello E."/>
            <person name="Ferreira B.R."/>
            <person name="Moreira H.N."/>
            <person name="Mafra C."/>
            <person name="Olegario M.M."/>
            <person name="Szabo P.J."/>
            <person name="Miranda-Santos I.K."/>
            <person name="Maruyama S.R."/>
        </authorList>
    </citation>
    <scope>NUCLEOTIDE SEQUENCE</scope>
    <source>
        <strain evidence="3">Mato Grasso do Sul</strain>
        <tissue evidence="3">Salivary glands</tissue>
    </source>
</reference>
<dbReference type="GO" id="GO:0008047">
    <property type="term" value="F:enzyme activator activity"/>
    <property type="evidence" value="ECO:0007669"/>
    <property type="project" value="InterPro"/>
</dbReference>
<proteinExistence type="evidence at transcript level"/>
<evidence type="ECO:0000256" key="1">
    <source>
        <dbReference type="SAM" id="MobiDB-lite"/>
    </source>
</evidence>
<dbReference type="GO" id="GO:0016042">
    <property type="term" value="P:lipid catabolic process"/>
    <property type="evidence" value="ECO:0007669"/>
    <property type="project" value="InterPro"/>
</dbReference>
<dbReference type="PANTHER" id="PTHR10041">
    <property type="entry name" value="COLIPASE"/>
    <property type="match status" value="1"/>
</dbReference>
<organism evidence="3">
    <name type="scientific">Amblyomma triste</name>
    <name type="common">Neotropical tick</name>
    <dbReference type="NCBI Taxonomy" id="251400"/>
    <lineage>
        <taxon>Eukaryota</taxon>
        <taxon>Metazoa</taxon>
        <taxon>Ecdysozoa</taxon>
        <taxon>Arthropoda</taxon>
        <taxon>Chelicerata</taxon>
        <taxon>Arachnida</taxon>
        <taxon>Acari</taxon>
        <taxon>Parasitiformes</taxon>
        <taxon>Ixodida</taxon>
        <taxon>Ixodoidea</taxon>
        <taxon>Ixodidae</taxon>
        <taxon>Amblyomminae</taxon>
        <taxon>Amblyomma</taxon>
    </lineage>
</organism>
<dbReference type="PANTHER" id="PTHR10041:SF5">
    <property type="entry name" value="LEUCINE-RICH COLIPASE-LIKE PROTEIN 1"/>
    <property type="match status" value="1"/>
</dbReference>
<dbReference type="EMBL" id="GBBM01006869">
    <property type="protein sequence ID" value="JAC28549.1"/>
    <property type="molecule type" value="mRNA"/>
</dbReference>
<keyword evidence="2" id="KW-0732">Signal</keyword>
<feature type="compositionally biased region" description="Polar residues" evidence="1">
    <location>
        <begin position="33"/>
        <end position="46"/>
    </location>
</feature>
<accession>A0A023G3Z1</accession>
<feature type="compositionally biased region" description="Polar residues" evidence="1">
    <location>
        <begin position="129"/>
        <end position="138"/>
    </location>
</feature>
<name>A0A023G3Z1_AMBTT</name>
<dbReference type="GO" id="GO:0007586">
    <property type="term" value="P:digestion"/>
    <property type="evidence" value="ECO:0007669"/>
    <property type="project" value="InterPro"/>
</dbReference>